<dbReference type="AlphaFoldDB" id="A0A1Q9C7U6"/>
<keyword evidence="2" id="KW-0328">Glycosyltransferase</keyword>
<keyword evidence="4" id="KW-0479">Metal-binding</keyword>
<dbReference type="GO" id="GO:0046872">
    <property type="term" value="F:metal ion binding"/>
    <property type="evidence" value="ECO:0007669"/>
    <property type="project" value="UniProtKB-KW"/>
</dbReference>
<comment type="caution">
    <text evidence="6">The sequence shown here is derived from an EMBL/GenBank/DDBJ whole genome shotgun (WGS) entry which is preliminary data.</text>
</comment>
<dbReference type="GO" id="GO:0016757">
    <property type="term" value="F:glycosyltransferase activity"/>
    <property type="evidence" value="ECO:0007669"/>
    <property type="project" value="UniProtKB-KW"/>
</dbReference>
<dbReference type="OrthoDB" id="411524at2759"/>
<dbReference type="Gene3D" id="3.90.550.10">
    <property type="entry name" value="Spore Coat Polysaccharide Biosynthesis Protein SpsA, Chain A"/>
    <property type="match status" value="1"/>
</dbReference>
<feature type="region of interest" description="Disordered" evidence="5">
    <location>
        <begin position="334"/>
        <end position="357"/>
    </location>
</feature>
<dbReference type="SUPFAM" id="SSF53448">
    <property type="entry name" value="Nucleotide-diphospho-sugar transferases"/>
    <property type="match status" value="1"/>
</dbReference>
<evidence type="ECO:0000313" key="6">
    <source>
        <dbReference type="EMBL" id="OLP78996.1"/>
    </source>
</evidence>
<accession>A0A1Q9C7U6</accession>
<dbReference type="InterPro" id="IPR050748">
    <property type="entry name" value="Glycosyltrans_8_dom-fam"/>
</dbReference>
<evidence type="ECO:0000256" key="2">
    <source>
        <dbReference type="ARBA" id="ARBA00022676"/>
    </source>
</evidence>
<name>A0A1Q9C7U6_SYMMI</name>
<organism evidence="6 7">
    <name type="scientific">Symbiodinium microadriaticum</name>
    <name type="common">Dinoflagellate</name>
    <name type="synonym">Zooxanthella microadriatica</name>
    <dbReference type="NCBI Taxonomy" id="2951"/>
    <lineage>
        <taxon>Eukaryota</taxon>
        <taxon>Sar</taxon>
        <taxon>Alveolata</taxon>
        <taxon>Dinophyceae</taxon>
        <taxon>Suessiales</taxon>
        <taxon>Symbiodiniaceae</taxon>
        <taxon>Symbiodinium</taxon>
    </lineage>
</organism>
<feature type="region of interest" description="Disordered" evidence="5">
    <location>
        <begin position="298"/>
        <end position="321"/>
    </location>
</feature>
<comment type="similarity">
    <text evidence="1">Belongs to the glycosyltransferase 8 family.</text>
</comment>
<dbReference type="PANTHER" id="PTHR13778:SF47">
    <property type="entry name" value="LIPOPOLYSACCHARIDE 1,3-GALACTOSYLTRANSFERASE"/>
    <property type="match status" value="1"/>
</dbReference>
<dbReference type="EMBL" id="LSRX01001537">
    <property type="protein sequence ID" value="OLP78996.1"/>
    <property type="molecule type" value="Genomic_DNA"/>
</dbReference>
<feature type="compositionally biased region" description="Polar residues" evidence="5">
    <location>
        <begin position="300"/>
        <end position="311"/>
    </location>
</feature>
<proteinExistence type="inferred from homology"/>
<dbReference type="InterPro" id="IPR002495">
    <property type="entry name" value="Glyco_trans_8"/>
</dbReference>
<evidence type="ECO:0000256" key="3">
    <source>
        <dbReference type="ARBA" id="ARBA00022679"/>
    </source>
</evidence>
<evidence type="ECO:0000256" key="1">
    <source>
        <dbReference type="ARBA" id="ARBA00006351"/>
    </source>
</evidence>
<dbReference type="GO" id="GO:0005794">
    <property type="term" value="C:Golgi apparatus"/>
    <property type="evidence" value="ECO:0007669"/>
    <property type="project" value="TreeGrafter"/>
</dbReference>
<evidence type="ECO:0000313" key="7">
    <source>
        <dbReference type="Proteomes" id="UP000186817"/>
    </source>
</evidence>
<feature type="compositionally biased region" description="Basic and acidic residues" evidence="5">
    <location>
        <begin position="312"/>
        <end position="321"/>
    </location>
</feature>
<sequence length="874" mass="97080">MLAVNRRVAANSGISVVSGMPHFAAEGPLDDVGALPAPHGVAVGDSAGTGLEAAGADFDPSDEAGSGGPDMLHVVFASDENQVEGVQASVASVVSATASPDELTIHIIVQARSLNTFKERFGIRPECHATVSVTGVLIKVEGQLIEKAVAKVSSNLRKERGAIDTPENFARFYMHLILERAAEVVIYLDADTIVQADLAELRKQLLASGKTIGFVARENEVRMDKFLRKRLSWFWTVLLDREADERTRAKQRKMGGPKAQRLQRAAWGELENVARLSVAKAYNVGVFAVNLQRWKDQQDSQKPLQTAAASHSRQDQAGRAGEMHPRPVALAAPGQSAVSRLGGRPGAQTRRVGRGSGHQAPLMITATCMPKNDAANDGEMDGRTDSVVTFRHVVERVEELVTQHNRCGGKLWVGGSQPPLLLAFLNLKQDGLYREMWLPHRQGFYSLLKPYSASADGGSTQKSVAEPSPDREAEPVQMVLRPPDAGPTAPKPKAKKSGELRDKEIAFEMFSRLTFHQAAPLSPRPLAPKSKLPEKLVLRCRRQLCLLLVRLLDEWVEAGASCVMGKSYGCLDPPKADGMSCPQRNIWLVGAGLLLQSNLPWGHELRSARHITLEMHRPRYAMAGCAGLFSVSAALAQKRRHHECRRVSSCGRRDVVFRGPAKPRFVALDGRNASPEQFQRALTVGLKPWSAFEVRVNVALQKLYQTAVTNGLSVSVLYDVLPQEFLDAYASERFRFVQVNLTQFDKRYGVNDVRYFFFERLKKHPWMKARFQKMGGKYNQWYTTKVTDKLKILNCGLTGGQRDMMLKLLSRMVQVLQDPALAIRQKNEDINLNMAALNYILYVEFDGKFQYGPPVHSAYKRFENKRKDVWWVHK</sequence>
<dbReference type="PANTHER" id="PTHR13778">
    <property type="entry name" value="GLYCOSYLTRANSFERASE 8 DOMAIN-CONTAINING PROTEIN"/>
    <property type="match status" value="1"/>
</dbReference>
<keyword evidence="7" id="KW-1185">Reference proteome</keyword>
<feature type="region of interest" description="Disordered" evidence="5">
    <location>
        <begin position="479"/>
        <end position="498"/>
    </location>
</feature>
<evidence type="ECO:0000256" key="5">
    <source>
        <dbReference type="SAM" id="MobiDB-lite"/>
    </source>
</evidence>
<dbReference type="Proteomes" id="UP000186817">
    <property type="component" value="Unassembled WGS sequence"/>
</dbReference>
<protein>
    <submittedName>
        <fullName evidence="6">Putative galacturonosyltransferase-like 10</fullName>
    </submittedName>
</protein>
<keyword evidence="3 6" id="KW-0808">Transferase</keyword>
<gene>
    <name evidence="6" type="primary">GATL10</name>
    <name evidence="6" type="ORF">AK812_SmicGene40773</name>
</gene>
<evidence type="ECO:0000256" key="4">
    <source>
        <dbReference type="ARBA" id="ARBA00022723"/>
    </source>
</evidence>
<dbReference type="InterPro" id="IPR029044">
    <property type="entry name" value="Nucleotide-diphossugar_trans"/>
</dbReference>
<dbReference type="Pfam" id="PF01501">
    <property type="entry name" value="Glyco_transf_8"/>
    <property type="match status" value="1"/>
</dbReference>
<reference evidence="6 7" key="1">
    <citation type="submission" date="2016-02" db="EMBL/GenBank/DDBJ databases">
        <title>Genome analysis of coral dinoflagellate symbionts highlights evolutionary adaptations to a symbiotic lifestyle.</title>
        <authorList>
            <person name="Aranda M."/>
            <person name="Li Y."/>
            <person name="Liew Y.J."/>
            <person name="Baumgarten S."/>
            <person name="Simakov O."/>
            <person name="Wilson M."/>
            <person name="Piel J."/>
            <person name="Ashoor H."/>
            <person name="Bougouffa S."/>
            <person name="Bajic V.B."/>
            <person name="Ryu T."/>
            <person name="Ravasi T."/>
            <person name="Bayer T."/>
            <person name="Micklem G."/>
            <person name="Kim H."/>
            <person name="Bhak J."/>
            <person name="Lajeunesse T.C."/>
            <person name="Voolstra C.R."/>
        </authorList>
    </citation>
    <scope>NUCLEOTIDE SEQUENCE [LARGE SCALE GENOMIC DNA]</scope>
    <source>
        <strain evidence="6 7">CCMP2467</strain>
    </source>
</reference>